<feature type="domain" description="Flagellar basal body rod protein N-terminal" evidence="4">
    <location>
        <begin position="18"/>
        <end position="41"/>
    </location>
</feature>
<evidence type="ECO:0000313" key="5">
    <source>
        <dbReference type="EMBL" id="MPN26950.1"/>
    </source>
</evidence>
<evidence type="ECO:0000256" key="3">
    <source>
        <dbReference type="ARBA" id="ARBA00023143"/>
    </source>
</evidence>
<evidence type="ECO:0000256" key="2">
    <source>
        <dbReference type="ARBA" id="ARBA00009677"/>
    </source>
</evidence>
<organism evidence="5">
    <name type="scientific">bioreactor metagenome</name>
    <dbReference type="NCBI Taxonomy" id="1076179"/>
    <lineage>
        <taxon>unclassified sequences</taxon>
        <taxon>metagenomes</taxon>
        <taxon>ecological metagenomes</taxon>
    </lineage>
</organism>
<comment type="subcellular location">
    <subcellularLocation>
        <location evidence="1">Bacterial flagellum basal body</location>
    </subcellularLocation>
</comment>
<gene>
    <name evidence="5" type="primary">flgB_14</name>
    <name evidence="5" type="ORF">SDC9_174376</name>
</gene>
<dbReference type="Pfam" id="PF00460">
    <property type="entry name" value="Flg_bb_rod"/>
    <property type="match status" value="1"/>
</dbReference>
<dbReference type="InterPro" id="IPR006300">
    <property type="entry name" value="FlgB"/>
</dbReference>
<dbReference type="GO" id="GO:0071978">
    <property type="term" value="P:bacterial-type flagellum-dependent swarming motility"/>
    <property type="evidence" value="ECO:0007669"/>
    <property type="project" value="TreeGrafter"/>
</dbReference>
<dbReference type="EMBL" id="VSSQ01076666">
    <property type="protein sequence ID" value="MPN26950.1"/>
    <property type="molecule type" value="Genomic_DNA"/>
</dbReference>
<keyword evidence="5" id="KW-0282">Flagellum</keyword>
<name>A0A645GLB9_9ZZZZ</name>
<evidence type="ECO:0000256" key="1">
    <source>
        <dbReference type="ARBA" id="ARBA00004117"/>
    </source>
</evidence>
<keyword evidence="3" id="KW-0975">Bacterial flagellum</keyword>
<comment type="similarity">
    <text evidence="2">Belongs to the flagella basal body rod proteins family.</text>
</comment>
<dbReference type="GO" id="GO:0030694">
    <property type="term" value="C:bacterial-type flagellum basal body, rod"/>
    <property type="evidence" value="ECO:0007669"/>
    <property type="project" value="InterPro"/>
</dbReference>
<accession>A0A645GLB9</accession>
<protein>
    <submittedName>
        <fullName evidence="5">Flagellar basal body rod protein FlgB</fullName>
    </submittedName>
</protein>
<keyword evidence="5" id="KW-0969">Cilium</keyword>
<sequence>MLKALLSSPKVSVLEQSLAAASLRHKVISNNIANVNTPGFKKSEVAFESLLQSALDGTQLRMTSTNEKHFQIARSPLQVTPTINTITDTSMRTDGNNVDVDIEMAELAKNNIYYNAVAQQLGQQFSGLKTVINGGRS</sequence>
<dbReference type="NCBIfam" id="TIGR01396">
    <property type="entry name" value="FlgB"/>
    <property type="match status" value="1"/>
</dbReference>
<dbReference type="PIRSF" id="PIRSF002889">
    <property type="entry name" value="Rod_FlgB"/>
    <property type="match status" value="1"/>
</dbReference>
<dbReference type="InterPro" id="IPR001444">
    <property type="entry name" value="Flag_bb_rod_N"/>
</dbReference>
<keyword evidence="5" id="KW-0966">Cell projection</keyword>
<dbReference type="PANTHER" id="PTHR30435">
    <property type="entry name" value="FLAGELLAR PROTEIN"/>
    <property type="match status" value="1"/>
</dbReference>
<evidence type="ECO:0000259" key="4">
    <source>
        <dbReference type="Pfam" id="PF00460"/>
    </source>
</evidence>
<comment type="caution">
    <text evidence="5">The sequence shown here is derived from an EMBL/GenBank/DDBJ whole genome shotgun (WGS) entry which is preliminary data.</text>
</comment>
<dbReference type="AlphaFoldDB" id="A0A645GLB9"/>
<proteinExistence type="inferred from homology"/>
<dbReference type="PANTHER" id="PTHR30435:SF12">
    <property type="entry name" value="FLAGELLAR BASAL BODY ROD PROTEIN FLGB"/>
    <property type="match status" value="1"/>
</dbReference>
<reference evidence="5" key="1">
    <citation type="submission" date="2019-08" db="EMBL/GenBank/DDBJ databases">
        <authorList>
            <person name="Kucharzyk K."/>
            <person name="Murdoch R.W."/>
            <person name="Higgins S."/>
            <person name="Loffler F."/>
        </authorList>
    </citation>
    <scope>NUCLEOTIDE SEQUENCE</scope>
</reference>